<dbReference type="EMBL" id="JAKNDN010000036">
    <property type="protein sequence ID" value="MCG4961428.1"/>
    <property type="molecule type" value="Genomic_DNA"/>
</dbReference>
<comment type="caution">
    <text evidence="2">The sequence shown here is derived from an EMBL/GenBank/DDBJ whole genome shotgun (WGS) entry which is preliminary data.</text>
</comment>
<feature type="domain" description="HTH cro/C1-type" evidence="1">
    <location>
        <begin position="13"/>
        <end position="69"/>
    </location>
</feature>
<sequence length="78" mass="8867">MKCAIDQYAIDKVRVLRTQLNFTQEQLAEVAHVTSGFIGDVEAGTRDAKYNLRHLNAFARLFKCSPRVFLPEEALPED</sequence>
<accession>A0AAW5CFM4</accession>
<evidence type="ECO:0000313" key="2">
    <source>
        <dbReference type="EMBL" id="MCG4961428.1"/>
    </source>
</evidence>
<dbReference type="CDD" id="cd00093">
    <property type="entry name" value="HTH_XRE"/>
    <property type="match status" value="1"/>
</dbReference>
<name>A0AAW5CFM4_9BACT</name>
<reference evidence="2" key="1">
    <citation type="submission" date="2022-01" db="EMBL/GenBank/DDBJ databases">
        <title>Collection of gut derived symbiotic bacterial strains cultured from healthy donors.</title>
        <authorList>
            <person name="Lin H."/>
            <person name="Kohout C."/>
            <person name="Waligurski E."/>
            <person name="Pamer E.G."/>
        </authorList>
    </citation>
    <scope>NUCLEOTIDE SEQUENCE</scope>
    <source>
        <strain evidence="2">DFI.1.149</strain>
    </source>
</reference>
<evidence type="ECO:0000259" key="1">
    <source>
        <dbReference type="PROSITE" id="PS50943"/>
    </source>
</evidence>
<dbReference type="RefSeq" id="WP_217774197.1">
    <property type="nucleotide sequence ID" value="NZ_JAHONW010000032.1"/>
</dbReference>
<dbReference type="InterPro" id="IPR001387">
    <property type="entry name" value="Cro/C1-type_HTH"/>
</dbReference>
<protein>
    <submittedName>
        <fullName evidence="2">Helix-turn-helix transcriptional regulator</fullName>
    </submittedName>
</protein>
<dbReference type="Proteomes" id="UP001199750">
    <property type="component" value="Unassembled WGS sequence"/>
</dbReference>
<dbReference type="SMART" id="SM00530">
    <property type="entry name" value="HTH_XRE"/>
    <property type="match status" value="1"/>
</dbReference>
<dbReference type="PROSITE" id="PS50943">
    <property type="entry name" value="HTH_CROC1"/>
    <property type="match status" value="1"/>
</dbReference>
<organism evidence="2 3">
    <name type="scientific">Odoribacter splanchnicus</name>
    <dbReference type="NCBI Taxonomy" id="28118"/>
    <lineage>
        <taxon>Bacteria</taxon>
        <taxon>Pseudomonadati</taxon>
        <taxon>Bacteroidota</taxon>
        <taxon>Bacteroidia</taxon>
        <taxon>Bacteroidales</taxon>
        <taxon>Odoribacteraceae</taxon>
        <taxon>Odoribacter</taxon>
    </lineage>
</organism>
<proteinExistence type="predicted"/>
<dbReference type="AlphaFoldDB" id="A0AAW5CFM4"/>
<gene>
    <name evidence="2" type="ORF">L0P03_16470</name>
</gene>
<evidence type="ECO:0000313" key="3">
    <source>
        <dbReference type="Proteomes" id="UP001199750"/>
    </source>
</evidence>
<dbReference type="Pfam" id="PF01381">
    <property type="entry name" value="HTH_3"/>
    <property type="match status" value="1"/>
</dbReference>